<accession>A0A1I5WNC8</accession>
<dbReference type="InterPro" id="IPR030949">
    <property type="entry name" value="ECF_S_folate_fam"/>
</dbReference>
<dbReference type="EMBL" id="FOXR01000018">
    <property type="protein sequence ID" value="SFQ21071.1"/>
    <property type="molecule type" value="Genomic_DNA"/>
</dbReference>
<feature type="transmembrane region" description="Helical" evidence="1">
    <location>
        <begin position="80"/>
        <end position="98"/>
    </location>
</feature>
<keyword evidence="3" id="KW-1185">Reference proteome</keyword>
<feature type="transmembrane region" description="Helical" evidence="1">
    <location>
        <begin position="149"/>
        <end position="168"/>
    </location>
</feature>
<feature type="transmembrane region" description="Helical" evidence="1">
    <location>
        <begin position="42"/>
        <end position="68"/>
    </location>
</feature>
<name>A0A1I5WNC8_9FIRM</name>
<feature type="transmembrane region" description="Helical" evidence="1">
    <location>
        <begin position="12"/>
        <end position="35"/>
    </location>
</feature>
<evidence type="ECO:0000313" key="2">
    <source>
        <dbReference type="EMBL" id="SFQ21071.1"/>
    </source>
</evidence>
<evidence type="ECO:0000256" key="1">
    <source>
        <dbReference type="SAM" id="Phobius"/>
    </source>
</evidence>
<proteinExistence type="predicted"/>
<dbReference type="Proteomes" id="UP000198577">
    <property type="component" value="Unassembled WGS sequence"/>
</dbReference>
<dbReference type="STRING" id="937334.SAMN05444406_1189"/>
<keyword evidence="1" id="KW-0812">Transmembrane</keyword>
<protein>
    <submittedName>
        <fullName evidence="2">ECF transporter S component, folate family</fullName>
    </submittedName>
</protein>
<dbReference type="InterPro" id="IPR009825">
    <property type="entry name" value="ECF_substrate-spec-like"/>
</dbReference>
<gene>
    <name evidence="2" type="ORF">SAMN05444406_1189</name>
</gene>
<dbReference type="GO" id="GO:0016020">
    <property type="term" value="C:membrane"/>
    <property type="evidence" value="ECO:0007669"/>
    <property type="project" value="InterPro"/>
</dbReference>
<feature type="transmembrane region" description="Helical" evidence="1">
    <location>
        <begin position="110"/>
        <end position="129"/>
    </location>
</feature>
<keyword evidence="1" id="KW-0472">Membrane</keyword>
<organism evidence="2 3">
    <name type="scientific">Caldicoprobacter faecalis</name>
    <dbReference type="NCBI Taxonomy" id="937334"/>
    <lineage>
        <taxon>Bacteria</taxon>
        <taxon>Bacillati</taxon>
        <taxon>Bacillota</taxon>
        <taxon>Clostridia</taxon>
        <taxon>Caldicoprobacterales</taxon>
        <taxon>Caldicoprobacteraceae</taxon>
        <taxon>Caldicoprobacter</taxon>
    </lineage>
</organism>
<keyword evidence="1" id="KW-1133">Transmembrane helix</keyword>
<evidence type="ECO:0000313" key="3">
    <source>
        <dbReference type="Proteomes" id="UP000198577"/>
    </source>
</evidence>
<reference evidence="2 3" key="1">
    <citation type="submission" date="2016-10" db="EMBL/GenBank/DDBJ databases">
        <authorList>
            <person name="de Groot N.N."/>
        </authorList>
    </citation>
    <scope>NUCLEOTIDE SEQUENCE [LARGE SCALE GENOMIC DNA]</scope>
    <source>
        <strain evidence="2 3">DSM 20678</strain>
    </source>
</reference>
<dbReference type="AlphaFoldDB" id="A0A1I5WNC8"/>
<dbReference type="OrthoDB" id="4624at2"/>
<dbReference type="RefSeq" id="WP_035146678.1">
    <property type="nucleotide sequence ID" value="NZ_FOXR01000018.1"/>
</dbReference>
<sequence>MSRLSDFSIRTITISGLLIALNVVLSSVLTIPGVISFGGFPIIFGGIVLGPVAGGVIGAIGDVLSFIARPSSSGPFMPHFTLTSALTGVIPGIMVRLLKVDFERPSFWKILVSIFLGQTITSVIMVPYFRNILFGHPLWLTMTKAASRQMLNIPLYSVVITILLRVLYRAGVIELVRQANK</sequence>
<dbReference type="Gene3D" id="1.10.1760.20">
    <property type="match status" value="1"/>
</dbReference>
<dbReference type="NCBIfam" id="TIGR04518">
    <property type="entry name" value="ECF_S_folT_fam"/>
    <property type="match status" value="1"/>
</dbReference>
<dbReference type="Pfam" id="PF07155">
    <property type="entry name" value="ECF-ribofla_trS"/>
    <property type="match status" value="1"/>
</dbReference>